<dbReference type="OrthoDB" id="194443at2759"/>
<comment type="catalytic activity">
    <reaction evidence="3">
        <text>a 5'-end (N(2),N(7)-dimethyl 5'-triphosphoguanosine)-ribonucleoside in snoRNA + S-adenosyl-L-methionine = a 5'-end (N(2),N(2),N(7)-trimethyl 5'-triphosphoguanosine)-ribonucleoside in snoRNA + S-adenosyl-L-homocysteine + H(+)</text>
        <dbReference type="Rhea" id="RHEA:78507"/>
        <dbReference type="Rhea" id="RHEA-COMP:19088"/>
        <dbReference type="Rhea" id="RHEA-COMP:19090"/>
        <dbReference type="ChEBI" id="CHEBI:15378"/>
        <dbReference type="ChEBI" id="CHEBI:57856"/>
        <dbReference type="ChEBI" id="CHEBI:59789"/>
        <dbReference type="ChEBI" id="CHEBI:167623"/>
        <dbReference type="ChEBI" id="CHEBI:172880"/>
    </reaction>
    <physiologicalReaction direction="left-to-right" evidence="3">
        <dbReference type="Rhea" id="RHEA:78508"/>
    </physiologicalReaction>
</comment>
<feature type="compositionally biased region" description="Low complexity" evidence="8">
    <location>
        <begin position="17"/>
        <end position="27"/>
    </location>
</feature>
<dbReference type="GO" id="GO:0071164">
    <property type="term" value="F:RNA cap trimethylguanosine synthase activity"/>
    <property type="evidence" value="ECO:0007669"/>
    <property type="project" value="TreeGrafter"/>
</dbReference>
<evidence type="ECO:0000256" key="3">
    <source>
        <dbReference type="ARBA" id="ARBA00047418"/>
    </source>
</evidence>
<dbReference type="InterPro" id="IPR019012">
    <property type="entry name" value="RNA_cap_Gua-N2-MeTrfase"/>
</dbReference>
<dbReference type="InterPro" id="IPR029063">
    <property type="entry name" value="SAM-dependent_MTases_sf"/>
</dbReference>
<evidence type="ECO:0000256" key="2">
    <source>
        <dbReference type="ARBA" id="ARBA00025783"/>
    </source>
</evidence>
<evidence type="ECO:0000256" key="4">
    <source>
        <dbReference type="ARBA" id="ARBA00048740"/>
    </source>
</evidence>
<evidence type="ECO:0000256" key="6">
    <source>
        <dbReference type="ARBA" id="ARBA00049075"/>
    </source>
</evidence>
<evidence type="ECO:0000313" key="10">
    <source>
        <dbReference type="Proteomes" id="UP000198406"/>
    </source>
</evidence>
<comment type="catalytic activity">
    <reaction evidence="4">
        <text>a 5'-end (N(7)-methyl 5'-triphosphoguanosine)-ribonucleoside in snoRNA + S-adenosyl-L-methionine = a 5'-end (N(2),N(7)-dimethyl 5'-triphosphoguanosine)-ribonucleoside in snoRNA + S-adenosyl-L-homocysteine + H(+)</text>
        <dbReference type="Rhea" id="RHEA:78475"/>
        <dbReference type="Rhea" id="RHEA-COMP:19086"/>
        <dbReference type="Rhea" id="RHEA-COMP:19088"/>
        <dbReference type="ChEBI" id="CHEBI:15378"/>
        <dbReference type="ChEBI" id="CHEBI:57856"/>
        <dbReference type="ChEBI" id="CHEBI:59789"/>
        <dbReference type="ChEBI" id="CHEBI:156461"/>
        <dbReference type="ChEBI" id="CHEBI:172880"/>
    </reaction>
    <physiologicalReaction direction="left-to-right" evidence="4">
        <dbReference type="Rhea" id="RHEA:78476"/>
    </physiologicalReaction>
</comment>
<dbReference type="PANTHER" id="PTHR14741">
    <property type="entry name" value="S-ADENOSYLMETHIONINE-DEPENDENT METHYLTRANSFERASE RELATED"/>
    <property type="match status" value="1"/>
</dbReference>
<dbReference type="CDD" id="cd02440">
    <property type="entry name" value="AdoMet_MTases"/>
    <property type="match status" value="1"/>
</dbReference>
<feature type="region of interest" description="Disordered" evidence="8">
    <location>
        <begin position="1"/>
        <end position="45"/>
    </location>
</feature>
<evidence type="ECO:0000256" key="1">
    <source>
        <dbReference type="ARBA" id="ARBA00018517"/>
    </source>
</evidence>
<evidence type="ECO:0000256" key="8">
    <source>
        <dbReference type="SAM" id="MobiDB-lite"/>
    </source>
</evidence>
<dbReference type="AlphaFoldDB" id="A0A1Z5JDM1"/>
<comment type="similarity">
    <text evidence="2">Belongs to the methyltransferase superfamily. Trimethylguanosine synthase family.</text>
</comment>
<dbReference type="Gene3D" id="3.40.50.150">
    <property type="entry name" value="Vaccinia Virus protein VP39"/>
    <property type="match status" value="1"/>
</dbReference>
<evidence type="ECO:0000313" key="9">
    <source>
        <dbReference type="EMBL" id="GAX11982.1"/>
    </source>
</evidence>
<organism evidence="9 10">
    <name type="scientific">Fistulifera solaris</name>
    <name type="common">Oleaginous diatom</name>
    <dbReference type="NCBI Taxonomy" id="1519565"/>
    <lineage>
        <taxon>Eukaryota</taxon>
        <taxon>Sar</taxon>
        <taxon>Stramenopiles</taxon>
        <taxon>Ochrophyta</taxon>
        <taxon>Bacillariophyta</taxon>
        <taxon>Bacillariophyceae</taxon>
        <taxon>Bacillariophycidae</taxon>
        <taxon>Naviculales</taxon>
        <taxon>Naviculaceae</taxon>
        <taxon>Fistulifera</taxon>
    </lineage>
</organism>
<dbReference type="Proteomes" id="UP000198406">
    <property type="component" value="Unassembled WGS sequence"/>
</dbReference>
<gene>
    <name evidence="9" type="ORF">FisN_8Lh076</name>
</gene>
<evidence type="ECO:0000256" key="7">
    <source>
        <dbReference type="ARBA" id="ARBA00049790"/>
    </source>
</evidence>
<dbReference type="Pfam" id="PF09445">
    <property type="entry name" value="Methyltransf_15"/>
    <property type="match status" value="1"/>
</dbReference>
<dbReference type="SUPFAM" id="SSF53335">
    <property type="entry name" value="S-adenosyl-L-methionine-dependent methyltransferases"/>
    <property type="match status" value="1"/>
</dbReference>
<protein>
    <recommendedName>
        <fullName evidence="1">Trimethylguanosine synthase</fullName>
    </recommendedName>
    <alternativeName>
        <fullName evidence="7">Cap-specific guanine-N(2) methyltransferase</fullName>
    </alternativeName>
</protein>
<evidence type="ECO:0000256" key="5">
    <source>
        <dbReference type="ARBA" id="ARBA00048763"/>
    </source>
</evidence>
<comment type="caution">
    <text evidence="9">The sequence shown here is derived from an EMBL/GenBank/DDBJ whole genome shotgun (WGS) entry which is preliminary data.</text>
</comment>
<comment type="catalytic activity">
    <reaction evidence="6">
        <text>a 5'-end (N(7)-methyl 5'-triphosphoguanosine)-ribonucleoside in snRNA + S-adenosyl-L-methionine = a 5'-end (N(2),N(7)-dimethyl 5'-triphosphoguanosine)-ribonucleoside in snRNA + S-adenosyl-L-homocysteine + H(+)</text>
        <dbReference type="Rhea" id="RHEA:78471"/>
        <dbReference type="Rhea" id="RHEA-COMP:19085"/>
        <dbReference type="Rhea" id="RHEA-COMP:19087"/>
        <dbReference type="ChEBI" id="CHEBI:15378"/>
        <dbReference type="ChEBI" id="CHEBI:57856"/>
        <dbReference type="ChEBI" id="CHEBI:59789"/>
        <dbReference type="ChEBI" id="CHEBI:156461"/>
        <dbReference type="ChEBI" id="CHEBI:172880"/>
    </reaction>
    <physiologicalReaction direction="left-to-right" evidence="6">
        <dbReference type="Rhea" id="RHEA:78472"/>
    </physiologicalReaction>
</comment>
<comment type="catalytic activity">
    <reaction evidence="5">
        <text>a 5'-end (N(2),N(7)-dimethyl 5'-triphosphoguanosine)-ribonucleoside in snRNA + S-adenosyl-L-methionine = a 5'-end (N(2),N(2),N(7)-trimethyl 5'-triphosphoguanosine)-ribonucleoside in snRNA + S-adenosyl-L-homocysteine + H(+)</text>
        <dbReference type="Rhea" id="RHEA:78479"/>
        <dbReference type="Rhea" id="RHEA-COMP:19087"/>
        <dbReference type="Rhea" id="RHEA-COMP:19089"/>
        <dbReference type="ChEBI" id="CHEBI:15378"/>
        <dbReference type="ChEBI" id="CHEBI:57856"/>
        <dbReference type="ChEBI" id="CHEBI:59789"/>
        <dbReference type="ChEBI" id="CHEBI:167623"/>
        <dbReference type="ChEBI" id="CHEBI:172880"/>
    </reaction>
    <physiologicalReaction direction="left-to-right" evidence="5">
        <dbReference type="Rhea" id="RHEA:78480"/>
    </physiologicalReaction>
</comment>
<name>A0A1Z5JDM1_FISSO</name>
<keyword evidence="10" id="KW-1185">Reference proteome</keyword>
<sequence length="442" mass="50285">MSTPPRGTDVKGRHNNNHYSNNNNNYSNHHHTPPPRTPPFHPHQPHAMSVLVTRVDLYDSGFIPTHEMTTTLDPPPPLLLTPYSFDLSSSTSGSIAICRIPPTPTTPLPFWRQLQVMDTTKPSPLPAITKYWNQRHRLFHKFDQGIQLDEEGWFSVTPEQIAQHVAQFTQQHYAPRILLDAFCGCGGNAIQFASIVSEQVVAVDVDRQKLRKAAHNARLYGIPTHRLVFIECNVLFLFEYCYKNGEFILDQPIACPQQAQALMEAMPPPVATEVFEGYQIGGIDLLPRTIDTIFMDPPWGGVDYEVLFGKHGYDLEHQMKIERPRRANVTTVQDDFFDSFTNQSNHRKQERRAQFNHAVDDSNCVNGVELLRLAAAVTPYVLYDVPRNTRRQSVGQAAIMAGYRGNCLWEEHYLNARLKTVTVYLGKDWSPLVPTSKRKDTE</sequence>
<accession>A0A1Z5JDM1</accession>
<reference evidence="9 10" key="1">
    <citation type="journal article" date="2015" name="Plant Cell">
        <title>Oil accumulation by the oleaginous diatom Fistulifera solaris as revealed by the genome and transcriptome.</title>
        <authorList>
            <person name="Tanaka T."/>
            <person name="Maeda Y."/>
            <person name="Veluchamy A."/>
            <person name="Tanaka M."/>
            <person name="Abida H."/>
            <person name="Marechal E."/>
            <person name="Bowler C."/>
            <person name="Muto M."/>
            <person name="Sunaga Y."/>
            <person name="Tanaka M."/>
            <person name="Yoshino T."/>
            <person name="Taniguchi T."/>
            <person name="Fukuda Y."/>
            <person name="Nemoto M."/>
            <person name="Matsumoto M."/>
            <person name="Wong P.S."/>
            <person name="Aburatani S."/>
            <person name="Fujibuchi W."/>
        </authorList>
    </citation>
    <scope>NUCLEOTIDE SEQUENCE [LARGE SCALE GENOMIC DNA]</scope>
    <source>
        <strain evidence="9 10">JPCC DA0580</strain>
    </source>
</reference>
<proteinExistence type="inferred from homology"/>
<dbReference type="EMBL" id="BDSP01000048">
    <property type="protein sequence ID" value="GAX11982.1"/>
    <property type="molecule type" value="Genomic_DNA"/>
</dbReference>
<dbReference type="InParanoid" id="A0A1Z5JDM1"/>
<dbReference type="PANTHER" id="PTHR14741:SF32">
    <property type="entry name" value="TRIMETHYLGUANOSINE SYNTHASE"/>
    <property type="match status" value="1"/>
</dbReference>
<dbReference type="GO" id="GO:0005634">
    <property type="term" value="C:nucleus"/>
    <property type="evidence" value="ECO:0007669"/>
    <property type="project" value="TreeGrafter"/>
</dbReference>